<sequence>MDQTRANNSLAPFIALAKSANSPRAAADLVTQATSAPNTYIFAELLQQPNIQALAENEQYGVYFKVLQHFAWGTLESYRANPLPELTDAQLLKLRLLSLLTIASQKSTTSSNTSNLSYQSLCAQLGLSSPIDLEHLVTEALYQNLITGTLNPAAQTVIITSVAPLRDLAPGSVQSMIAELQAWSGRCDSVLADLEAEIRKVKTEAGNRAKREARAEKQIKAVTDVGEKGGSGPGRVLGTNSSGHNVRGATKRDQADDDYEDDDAMDVDEAPRAPSGRKKSSGSSSGLLNRLTRGSSGRG</sequence>
<dbReference type="InterPro" id="IPR000717">
    <property type="entry name" value="PCI_dom"/>
</dbReference>
<feature type="compositionally biased region" description="Acidic residues" evidence="3">
    <location>
        <begin position="255"/>
        <end position="268"/>
    </location>
</feature>
<evidence type="ECO:0000256" key="3">
    <source>
        <dbReference type="SAM" id="MobiDB-lite"/>
    </source>
</evidence>
<feature type="domain" description="PCI" evidence="4">
    <location>
        <begin position="1"/>
        <end position="164"/>
    </location>
</feature>
<dbReference type="AlphaFoldDB" id="A0AAI9E9I8"/>
<evidence type="ECO:0000256" key="1">
    <source>
        <dbReference type="ARBA" id="ARBA00008482"/>
    </source>
</evidence>
<dbReference type="PROSITE" id="PS50250">
    <property type="entry name" value="PCI"/>
    <property type="match status" value="1"/>
</dbReference>
<organism evidence="5 6">
    <name type="scientific">Lecanosticta acicola</name>
    <dbReference type="NCBI Taxonomy" id="111012"/>
    <lineage>
        <taxon>Eukaryota</taxon>
        <taxon>Fungi</taxon>
        <taxon>Dikarya</taxon>
        <taxon>Ascomycota</taxon>
        <taxon>Pezizomycotina</taxon>
        <taxon>Dothideomycetes</taxon>
        <taxon>Dothideomycetidae</taxon>
        <taxon>Mycosphaerellales</taxon>
        <taxon>Mycosphaerellaceae</taxon>
        <taxon>Lecanosticta</taxon>
    </lineage>
</organism>
<name>A0AAI9E9I8_9PEZI</name>
<accession>A0AAI9E9I8</accession>
<protein>
    <submittedName>
        <fullName evidence="5">COP9 signalosome complex subunit 7</fullName>
    </submittedName>
</protein>
<evidence type="ECO:0000313" key="6">
    <source>
        <dbReference type="Proteomes" id="UP001296104"/>
    </source>
</evidence>
<gene>
    <name evidence="5" type="ORF">LECACI_7A003261</name>
</gene>
<feature type="compositionally biased region" description="Low complexity" evidence="3">
    <location>
        <begin position="281"/>
        <end position="299"/>
    </location>
</feature>
<evidence type="ECO:0000313" key="5">
    <source>
        <dbReference type="EMBL" id="CAK3950555.1"/>
    </source>
</evidence>
<feature type="compositionally biased region" description="Basic and acidic residues" evidence="3">
    <location>
        <begin position="204"/>
        <end position="219"/>
    </location>
</feature>
<keyword evidence="2" id="KW-0736">Signalosome</keyword>
<evidence type="ECO:0000256" key="2">
    <source>
        <dbReference type="ARBA" id="ARBA00022790"/>
    </source>
</evidence>
<comment type="similarity">
    <text evidence="1">Belongs to the CSN7/EIF3M family. CSN7 subfamily.</text>
</comment>
<dbReference type="SMART" id="SM00088">
    <property type="entry name" value="PINT"/>
    <property type="match status" value="1"/>
</dbReference>
<keyword evidence="6" id="KW-1185">Reference proteome</keyword>
<proteinExistence type="inferred from homology"/>
<dbReference type="GO" id="GO:0008180">
    <property type="term" value="C:COP9 signalosome"/>
    <property type="evidence" value="ECO:0007669"/>
    <property type="project" value="UniProtKB-KW"/>
</dbReference>
<dbReference type="InterPro" id="IPR045237">
    <property type="entry name" value="COPS7/eIF3m"/>
</dbReference>
<dbReference type="PANTHER" id="PTHR15350:SF5">
    <property type="entry name" value="COP9 SIGNALOSOME COMPLEX SUBUNIT 7"/>
    <property type="match status" value="1"/>
</dbReference>
<evidence type="ECO:0000259" key="4">
    <source>
        <dbReference type="PROSITE" id="PS50250"/>
    </source>
</evidence>
<dbReference type="Pfam" id="PF22061">
    <property type="entry name" value="CSN7_HB_subdom"/>
    <property type="match status" value="1"/>
</dbReference>
<dbReference type="PANTHER" id="PTHR15350">
    <property type="entry name" value="COP9 SIGNALOSOME COMPLEX SUBUNIT 7/DENDRITIC CELL PROTEIN GA17"/>
    <property type="match status" value="1"/>
</dbReference>
<comment type="caution">
    <text evidence="5">The sequence shown here is derived from an EMBL/GenBank/DDBJ whole genome shotgun (WGS) entry which is preliminary data.</text>
</comment>
<dbReference type="Proteomes" id="UP001296104">
    <property type="component" value="Unassembled WGS sequence"/>
</dbReference>
<dbReference type="EMBL" id="CAVMBE010000015">
    <property type="protein sequence ID" value="CAK3950555.1"/>
    <property type="molecule type" value="Genomic_DNA"/>
</dbReference>
<feature type="region of interest" description="Disordered" evidence="3">
    <location>
        <begin position="204"/>
        <end position="299"/>
    </location>
</feature>
<reference evidence="5" key="1">
    <citation type="submission" date="2023-11" db="EMBL/GenBank/DDBJ databases">
        <authorList>
            <person name="Alioto T."/>
            <person name="Alioto T."/>
            <person name="Gomez Garrido J."/>
        </authorList>
    </citation>
    <scope>NUCLEOTIDE SEQUENCE</scope>
</reference>
<dbReference type="Pfam" id="PF01399">
    <property type="entry name" value="PCI"/>
    <property type="match status" value="1"/>
</dbReference>